<evidence type="ECO:0000313" key="2">
    <source>
        <dbReference type="EMBL" id="ERN12450.1"/>
    </source>
</evidence>
<dbReference type="AlphaFoldDB" id="W1PY84"/>
<feature type="compositionally biased region" description="Basic residues" evidence="1">
    <location>
        <begin position="210"/>
        <end position="219"/>
    </location>
</feature>
<accession>W1PY84</accession>
<dbReference type="eggNOG" id="KOG3903">
    <property type="taxonomic scope" value="Eukaryota"/>
</dbReference>
<dbReference type="STRING" id="13333.W1PY84"/>
<dbReference type="Proteomes" id="UP000017836">
    <property type="component" value="Unassembled WGS sequence"/>
</dbReference>
<feature type="region of interest" description="Disordered" evidence="1">
    <location>
        <begin position="170"/>
        <end position="285"/>
    </location>
</feature>
<dbReference type="OMA" id="QNAVNYE"/>
<dbReference type="PANTHER" id="PTHR13621">
    <property type="entry name" value="PROLINE-RICH PROTEIN PRCC"/>
    <property type="match status" value="1"/>
</dbReference>
<dbReference type="HOGENOM" id="CLU_037479_1_0_1"/>
<reference evidence="3" key="1">
    <citation type="journal article" date="2013" name="Science">
        <title>The Amborella genome and the evolution of flowering plants.</title>
        <authorList>
            <consortium name="Amborella Genome Project"/>
        </authorList>
    </citation>
    <scope>NUCLEOTIDE SEQUENCE [LARGE SCALE GENOMIC DNA]</scope>
</reference>
<dbReference type="GO" id="GO:0005634">
    <property type="term" value="C:nucleus"/>
    <property type="evidence" value="ECO:0000318"/>
    <property type="project" value="GO_Central"/>
</dbReference>
<gene>
    <name evidence="2" type="ORF">AMTR_s00025p00147580</name>
</gene>
<feature type="compositionally biased region" description="Polar residues" evidence="1">
    <location>
        <begin position="39"/>
        <end position="70"/>
    </location>
</feature>
<feature type="compositionally biased region" description="Polar residues" evidence="1">
    <location>
        <begin position="262"/>
        <end position="285"/>
    </location>
</feature>
<feature type="region of interest" description="Disordered" evidence="1">
    <location>
        <begin position="1"/>
        <end position="157"/>
    </location>
</feature>
<protein>
    <recommendedName>
        <fullName evidence="4">Proline-rich protein PRCC</fullName>
    </recommendedName>
</protein>
<keyword evidence="3" id="KW-1185">Reference proteome</keyword>
<feature type="compositionally biased region" description="Low complexity" evidence="1">
    <location>
        <begin position="86"/>
        <end position="112"/>
    </location>
</feature>
<feature type="compositionally biased region" description="Basic and acidic residues" evidence="1">
    <location>
        <begin position="190"/>
        <end position="199"/>
    </location>
</feature>
<evidence type="ECO:0008006" key="4">
    <source>
        <dbReference type="Google" id="ProtNLM"/>
    </source>
</evidence>
<dbReference type="Gramene" id="ERN12450">
    <property type="protein sequence ID" value="ERN12450"/>
    <property type="gene ID" value="AMTR_s00025p00147580"/>
</dbReference>
<sequence>MDSLLASYASSSDEEEEKPEEDLPSSKTASRFSEEAPSSKPTSNILSLPPTTSKFGPLSLSSSEPTSIFSSLPPPKSNAVESDVLSRPTSESSSLSLSNAKPTSSFSSLFSSLPPPKFDADKDGAPSTSRNGPFSLSSSKTSSDSTPKSSSLFSSLPTAKFNDPSFSSFPKKVVLFTPPSPFTSPPLKTLKHDGTKHEGEDDEEDDLKKPSKSRTKSPPKTHSSGITSFLPPPKNTLGLAPLGNSTQRRSMIETEAPAPDKNATNVGLSSDNSTTNMGFSSDNSTTNMGFSSESLNYASEAYGSQETGYPNWVSYEQGSEYSSGEYYAGNYENYRNNGSGVANWADNQPESLVENVSKLERKRGRNEIPLNVIEVKQDQLISKRPREDQVNLTGIAFGPAYQPAPSNAGKPSKLHKRKHQISSLYYDMRQKEMELAERRAKGHLTKAETQAKYGW</sequence>
<feature type="compositionally biased region" description="Acidic residues" evidence="1">
    <location>
        <begin position="12"/>
        <end position="23"/>
    </location>
</feature>
<evidence type="ECO:0000256" key="1">
    <source>
        <dbReference type="SAM" id="MobiDB-lite"/>
    </source>
</evidence>
<dbReference type="EMBL" id="KI392614">
    <property type="protein sequence ID" value="ERN12450.1"/>
    <property type="molecule type" value="Genomic_DNA"/>
</dbReference>
<dbReference type="InterPro" id="IPR018800">
    <property type="entry name" value="PRCC"/>
</dbReference>
<name>W1PY84_AMBTC</name>
<dbReference type="OrthoDB" id="206969at2759"/>
<dbReference type="KEGG" id="atr:18440668"/>
<feature type="compositionally biased region" description="Low complexity" evidence="1">
    <location>
        <begin position="133"/>
        <end position="157"/>
    </location>
</feature>
<feature type="compositionally biased region" description="Low complexity" evidence="1">
    <location>
        <begin position="1"/>
        <end position="11"/>
    </location>
</feature>
<dbReference type="PANTHER" id="PTHR13621:SF2">
    <property type="entry name" value="PROLINE-RICH PROTEIN PRCC"/>
    <property type="match status" value="1"/>
</dbReference>
<proteinExistence type="predicted"/>
<evidence type="ECO:0000313" key="3">
    <source>
        <dbReference type="Proteomes" id="UP000017836"/>
    </source>
</evidence>
<dbReference type="Pfam" id="PF10253">
    <property type="entry name" value="PRCC"/>
    <property type="match status" value="1"/>
</dbReference>
<organism evidence="2 3">
    <name type="scientific">Amborella trichopoda</name>
    <dbReference type="NCBI Taxonomy" id="13333"/>
    <lineage>
        <taxon>Eukaryota</taxon>
        <taxon>Viridiplantae</taxon>
        <taxon>Streptophyta</taxon>
        <taxon>Embryophyta</taxon>
        <taxon>Tracheophyta</taxon>
        <taxon>Spermatophyta</taxon>
        <taxon>Magnoliopsida</taxon>
        <taxon>Amborellales</taxon>
        <taxon>Amborellaceae</taxon>
        <taxon>Amborella</taxon>
    </lineage>
</organism>